<dbReference type="AlphaFoldDB" id="A0A843TX32"/>
<accession>A0A843TX32</accession>
<gene>
    <name evidence="1" type="ORF">Taro_008025</name>
</gene>
<evidence type="ECO:0000313" key="1">
    <source>
        <dbReference type="EMBL" id="MQL75635.1"/>
    </source>
</evidence>
<proteinExistence type="predicted"/>
<protein>
    <submittedName>
        <fullName evidence="1">Uncharacterized protein</fullName>
    </submittedName>
</protein>
<organism evidence="1 2">
    <name type="scientific">Colocasia esculenta</name>
    <name type="common">Wild taro</name>
    <name type="synonym">Arum esculentum</name>
    <dbReference type="NCBI Taxonomy" id="4460"/>
    <lineage>
        <taxon>Eukaryota</taxon>
        <taxon>Viridiplantae</taxon>
        <taxon>Streptophyta</taxon>
        <taxon>Embryophyta</taxon>
        <taxon>Tracheophyta</taxon>
        <taxon>Spermatophyta</taxon>
        <taxon>Magnoliopsida</taxon>
        <taxon>Liliopsida</taxon>
        <taxon>Araceae</taxon>
        <taxon>Aroideae</taxon>
        <taxon>Colocasieae</taxon>
        <taxon>Colocasia</taxon>
    </lineage>
</organism>
<keyword evidence="2" id="KW-1185">Reference proteome</keyword>
<reference evidence="1" key="1">
    <citation type="submission" date="2017-07" db="EMBL/GenBank/DDBJ databases">
        <title>Taro Niue Genome Assembly and Annotation.</title>
        <authorList>
            <person name="Atibalentja N."/>
            <person name="Keating K."/>
            <person name="Fields C.J."/>
        </authorList>
    </citation>
    <scope>NUCLEOTIDE SEQUENCE</scope>
    <source>
        <strain evidence="1">Niue_2</strain>
        <tissue evidence="1">Leaf</tissue>
    </source>
</reference>
<evidence type="ECO:0000313" key="2">
    <source>
        <dbReference type="Proteomes" id="UP000652761"/>
    </source>
</evidence>
<name>A0A843TX32_COLES</name>
<dbReference type="EMBL" id="NMUH01000259">
    <property type="protein sequence ID" value="MQL75635.1"/>
    <property type="molecule type" value="Genomic_DNA"/>
</dbReference>
<comment type="caution">
    <text evidence="1">The sequence shown here is derived from an EMBL/GenBank/DDBJ whole genome shotgun (WGS) entry which is preliminary data.</text>
</comment>
<sequence length="62" mass="7184">MLSSGNFNGTTNLVSMWESTEYGDLRRSRRANHRTRGFKVVRSTQLMYPTSTVHTHTQKHCL</sequence>
<dbReference type="Proteomes" id="UP000652761">
    <property type="component" value="Unassembled WGS sequence"/>
</dbReference>